<evidence type="ECO:0000313" key="1">
    <source>
        <dbReference type="EMBL" id="SVC18341.1"/>
    </source>
</evidence>
<accession>A0A382K6R8</accession>
<name>A0A382K6R8_9ZZZZ</name>
<evidence type="ECO:0008006" key="2">
    <source>
        <dbReference type="Google" id="ProtNLM"/>
    </source>
</evidence>
<proteinExistence type="predicted"/>
<dbReference type="AlphaFoldDB" id="A0A382K6R8"/>
<dbReference type="InterPro" id="IPR014985">
    <property type="entry name" value="WbqC"/>
</dbReference>
<protein>
    <recommendedName>
        <fullName evidence="2">WbqC-like protein</fullName>
    </recommendedName>
</protein>
<reference evidence="1" key="1">
    <citation type="submission" date="2018-05" db="EMBL/GenBank/DDBJ databases">
        <authorList>
            <person name="Lanie J.A."/>
            <person name="Ng W.-L."/>
            <person name="Kazmierczak K.M."/>
            <person name="Andrzejewski T.M."/>
            <person name="Davidsen T.M."/>
            <person name="Wayne K.J."/>
            <person name="Tettelin H."/>
            <person name="Glass J.I."/>
            <person name="Rusch D."/>
            <person name="Podicherti R."/>
            <person name="Tsui H.-C.T."/>
            <person name="Winkler M.E."/>
        </authorList>
    </citation>
    <scope>NUCLEOTIDE SEQUENCE</scope>
</reference>
<dbReference type="Pfam" id="PF08889">
    <property type="entry name" value="WbqC"/>
    <property type="match status" value="1"/>
</dbReference>
<dbReference type="EMBL" id="UINC01077837">
    <property type="protein sequence ID" value="SVC18341.1"/>
    <property type="molecule type" value="Genomic_DNA"/>
</dbReference>
<feature type="non-terminal residue" evidence="1">
    <location>
        <position position="201"/>
    </location>
</feature>
<sequence>MKNVMIRQPGYLPNIGFFKKIQSSEFFVFLDDAQFVKDRFDNRNKIRTSEGYRWLTVPIKRPVFSKKLNEITISYDTDWKKEHSDLIFESYNKTQYFSSYWNSIKNILEQKYDKLIDLNLDLIKFINSELKITTETFLSSELNISETKTRKLVAICSKLNATCYISGISGHDYLEEDLFTKSKIKLIYENFVHPKYDQIHE</sequence>
<organism evidence="1">
    <name type="scientific">marine metagenome</name>
    <dbReference type="NCBI Taxonomy" id="408172"/>
    <lineage>
        <taxon>unclassified sequences</taxon>
        <taxon>metagenomes</taxon>
        <taxon>ecological metagenomes</taxon>
    </lineage>
</organism>
<gene>
    <name evidence="1" type="ORF">METZ01_LOCUS271195</name>
</gene>